<dbReference type="EMBL" id="BLLF01000264">
    <property type="protein sequence ID" value="GFH09794.1"/>
    <property type="molecule type" value="Genomic_DNA"/>
</dbReference>
<name>A0A699YSM2_HAELA</name>
<reference evidence="1 2" key="1">
    <citation type="submission" date="2020-02" db="EMBL/GenBank/DDBJ databases">
        <title>Draft genome sequence of Haematococcus lacustris strain NIES-144.</title>
        <authorList>
            <person name="Morimoto D."/>
            <person name="Nakagawa S."/>
            <person name="Yoshida T."/>
            <person name="Sawayama S."/>
        </authorList>
    </citation>
    <scope>NUCLEOTIDE SEQUENCE [LARGE SCALE GENOMIC DNA]</scope>
    <source>
        <strain evidence="1 2">NIES-144</strain>
    </source>
</reference>
<protein>
    <submittedName>
        <fullName evidence="1">Purple acid phosphatase 17</fullName>
    </submittedName>
</protein>
<comment type="caution">
    <text evidence="1">The sequence shown here is derived from an EMBL/GenBank/DDBJ whole genome shotgun (WGS) entry which is preliminary data.</text>
</comment>
<sequence length="71" mass="7358">MPCIVNCTVGMVGPALLCPSSDPQNTPAALTAQLQYIEWALSTSTADWTIVVGHHPVVGGAATVYGFNASR</sequence>
<evidence type="ECO:0000313" key="1">
    <source>
        <dbReference type="EMBL" id="GFH09794.1"/>
    </source>
</evidence>
<dbReference type="Gene3D" id="3.60.21.10">
    <property type="match status" value="1"/>
</dbReference>
<keyword evidence="2" id="KW-1185">Reference proteome</keyword>
<evidence type="ECO:0000313" key="2">
    <source>
        <dbReference type="Proteomes" id="UP000485058"/>
    </source>
</evidence>
<proteinExistence type="predicted"/>
<accession>A0A699YSM2</accession>
<dbReference type="Proteomes" id="UP000485058">
    <property type="component" value="Unassembled WGS sequence"/>
</dbReference>
<gene>
    <name evidence="1" type="ORF">HaLaN_05003</name>
</gene>
<feature type="non-terminal residue" evidence="1">
    <location>
        <position position="71"/>
    </location>
</feature>
<organism evidence="1 2">
    <name type="scientific">Haematococcus lacustris</name>
    <name type="common">Green alga</name>
    <name type="synonym">Haematococcus pluvialis</name>
    <dbReference type="NCBI Taxonomy" id="44745"/>
    <lineage>
        <taxon>Eukaryota</taxon>
        <taxon>Viridiplantae</taxon>
        <taxon>Chlorophyta</taxon>
        <taxon>core chlorophytes</taxon>
        <taxon>Chlorophyceae</taxon>
        <taxon>CS clade</taxon>
        <taxon>Chlamydomonadales</taxon>
        <taxon>Haematococcaceae</taxon>
        <taxon>Haematococcus</taxon>
    </lineage>
</organism>
<feature type="non-terminal residue" evidence="1">
    <location>
        <position position="1"/>
    </location>
</feature>
<dbReference type="SUPFAM" id="SSF56300">
    <property type="entry name" value="Metallo-dependent phosphatases"/>
    <property type="match status" value="1"/>
</dbReference>
<dbReference type="InterPro" id="IPR029052">
    <property type="entry name" value="Metallo-depent_PP-like"/>
</dbReference>
<dbReference type="AlphaFoldDB" id="A0A699YSM2"/>